<evidence type="ECO:0000256" key="1">
    <source>
        <dbReference type="SAM" id="Phobius"/>
    </source>
</evidence>
<dbReference type="Proteomes" id="UP000197446">
    <property type="component" value="Unassembled WGS sequence"/>
</dbReference>
<accession>A0A254N7K9</accession>
<gene>
    <name evidence="2" type="ORF">CDO81_24495</name>
</gene>
<proteinExistence type="predicted"/>
<keyword evidence="1" id="KW-0472">Membrane</keyword>
<dbReference type="PANTHER" id="PTHR34219:SF6">
    <property type="entry name" value="BLR3280 PROTEIN"/>
    <property type="match status" value="1"/>
</dbReference>
<dbReference type="RefSeq" id="WP_088485883.1">
    <property type="nucleotide sequence ID" value="NZ_NISI01000016.1"/>
</dbReference>
<evidence type="ECO:0000313" key="3">
    <source>
        <dbReference type="Proteomes" id="UP000197446"/>
    </source>
</evidence>
<keyword evidence="1" id="KW-1133">Transmembrane helix</keyword>
<evidence type="ECO:0008006" key="4">
    <source>
        <dbReference type="Google" id="ProtNLM"/>
    </source>
</evidence>
<sequence>MKRLLYLLHRWAGITLALVMALWFLSGMVMLYVGYPKLTPAEQLQGQAVLTAGPDCCVPLAEALAASGLREPTQWRLMRIGGELRYVFGDGRKAAAAVDARSGRRVPPTDASAAVASAAEFAGGAPVHWLGEVQEDAWTHSRALDAHRPLQVVAVDEPDGRWLYVSSRTGEVVRDASRTERTWGWVGAWLHWLYVFRGGALDAWWTDIVIWLAIAGGVLALSGSVVGVWRWRFGTPYKTGSRSPYRAGLMRWHHLVGLTGGLLALTWVLSGLFSMNPWKLFTANGAKPDRIAFAGGPLRADDAPAAAHVLAQLSADGQAPRLLEWRRVAGQPVVLVQTAGASFLVDASGRRLPPLFEATLEQAAARLLPQARIISREWLQAYDAHYYARESHTMTGHRERPLPALRLRFDDPAAHEAVLDPATGSLVQLTNRPQRAERWLFAFLHSFDLPVLLNARPMWDLWMLGFSLAGLALSLTGVVLGWRRLRHKVTRRPVAGRR</sequence>
<keyword evidence="1" id="KW-0812">Transmembrane</keyword>
<evidence type="ECO:0000313" key="2">
    <source>
        <dbReference type="EMBL" id="OWR00656.1"/>
    </source>
</evidence>
<feature type="transmembrane region" description="Helical" evidence="1">
    <location>
        <begin position="12"/>
        <end position="35"/>
    </location>
</feature>
<name>A0A254N7K9_9BURK</name>
<reference evidence="2 3" key="1">
    <citation type="journal article" date="2007" name="Int. J. Syst. Evol. Microbiol.">
        <title>Description of Pelomonas aquatica sp. nov. and Pelomonas puraquae sp. nov., isolated from industrial and haemodialysis water.</title>
        <authorList>
            <person name="Gomila M."/>
            <person name="Bowien B."/>
            <person name="Falsen E."/>
            <person name="Moore E.R."/>
            <person name="Lalucat J."/>
        </authorList>
    </citation>
    <scope>NUCLEOTIDE SEQUENCE [LARGE SCALE GENOMIC DNA]</scope>
    <source>
        <strain evidence="2 3">CCUG 52769</strain>
    </source>
</reference>
<feature type="transmembrane region" description="Helical" evidence="1">
    <location>
        <begin position="208"/>
        <end position="231"/>
    </location>
</feature>
<feature type="transmembrane region" description="Helical" evidence="1">
    <location>
        <begin position="461"/>
        <end position="482"/>
    </location>
</feature>
<feature type="transmembrane region" description="Helical" evidence="1">
    <location>
        <begin position="252"/>
        <end position="273"/>
    </location>
</feature>
<dbReference type="Pfam" id="PF03929">
    <property type="entry name" value="PepSY_TM"/>
    <property type="match status" value="1"/>
</dbReference>
<comment type="caution">
    <text evidence="2">The sequence shown here is derived from an EMBL/GenBank/DDBJ whole genome shotgun (WGS) entry which is preliminary data.</text>
</comment>
<dbReference type="InterPro" id="IPR005625">
    <property type="entry name" value="PepSY-ass_TM"/>
</dbReference>
<dbReference type="EMBL" id="NISI01000016">
    <property type="protein sequence ID" value="OWR00656.1"/>
    <property type="molecule type" value="Genomic_DNA"/>
</dbReference>
<dbReference type="AlphaFoldDB" id="A0A254N7K9"/>
<protein>
    <recommendedName>
        <fullName evidence="4">Sodium:proline symporter</fullName>
    </recommendedName>
</protein>
<organism evidence="2 3">
    <name type="scientific">Roseateles puraquae</name>
    <dbReference type="NCBI Taxonomy" id="431059"/>
    <lineage>
        <taxon>Bacteria</taxon>
        <taxon>Pseudomonadati</taxon>
        <taxon>Pseudomonadota</taxon>
        <taxon>Betaproteobacteria</taxon>
        <taxon>Burkholderiales</taxon>
        <taxon>Sphaerotilaceae</taxon>
        <taxon>Roseateles</taxon>
    </lineage>
</organism>
<dbReference type="PANTHER" id="PTHR34219">
    <property type="entry name" value="IRON-REGULATED INNER MEMBRANE PROTEIN-RELATED"/>
    <property type="match status" value="1"/>
</dbReference>
<dbReference type="OrthoDB" id="9760788at2"/>
<keyword evidence="3" id="KW-1185">Reference proteome</keyword>